<gene>
    <name evidence="1" type="ORF">WKI67_14300</name>
</gene>
<accession>A0ACC6PT46</accession>
<sequence>MPHPSRILHRLPGIRRLCVLPTAGALVAGTVLAFAPSAAAEPATPAAYPAGASATRYSGLAFDTCTAPPLSAIQAWTASPYRAVGVYIGGITRTCAQPQLTAPWVASVSALQWRLLPIYKGLQPPCGGKPTNAKISRAAATARGQGTAAAADAVAKAKALGMVAGSAVYNDIEHYTQTNATCRTGVLAFVSAWTKELHRLGFVSGVYMNLNFGAKQLSDVYTSTSYARPDALWIARYDSVDSLKGWTNIPDVRWPLHQRAKQFKGGHNETYGGVTINIDTDRLDSPVATVAYPYSVTSTTALNARTGPSTTYPAAKSYAPGTTVRVVCQTPGPAVGGSPVWDKLADGTYVTDRYVSTPSNTGYSRPLPLCTYPFQTTTGVAERIGPGTSFPAGAVLANGSLAWVYCQRAGSAVGTTSVWNRTENGRYVSDYYVSNASNTTYSKPVPRC</sequence>
<keyword evidence="2" id="KW-1185">Reference proteome</keyword>
<organism evidence="1 2">
    <name type="scientific">Streptomyces achmelvichensis</name>
    <dbReference type="NCBI Taxonomy" id="3134111"/>
    <lineage>
        <taxon>Bacteria</taxon>
        <taxon>Bacillati</taxon>
        <taxon>Actinomycetota</taxon>
        <taxon>Actinomycetes</taxon>
        <taxon>Kitasatosporales</taxon>
        <taxon>Streptomycetaceae</taxon>
        <taxon>Streptomyces</taxon>
    </lineage>
</organism>
<reference evidence="1" key="1">
    <citation type="submission" date="2024-03" db="EMBL/GenBank/DDBJ databases">
        <title>Novel Streptomyces species of biotechnological and ecological value are a feature of Machair soil.</title>
        <authorList>
            <person name="Prole J.R."/>
            <person name="Goodfellow M."/>
            <person name="Allenby N."/>
            <person name="Ward A.C."/>
        </authorList>
    </citation>
    <scope>NUCLEOTIDE SEQUENCE</scope>
    <source>
        <strain evidence="1">MS2.AVA.5</strain>
    </source>
</reference>
<keyword evidence="1" id="KW-0378">Hydrolase</keyword>
<proteinExistence type="predicted"/>
<dbReference type="EMBL" id="JBBKAJ010000022">
    <property type="protein sequence ID" value="MEJ8634564.1"/>
    <property type="molecule type" value="Genomic_DNA"/>
</dbReference>
<comment type="caution">
    <text evidence="1">The sequence shown here is derived from an EMBL/GenBank/DDBJ whole genome shotgun (WGS) entry which is preliminary data.</text>
</comment>
<dbReference type="Proteomes" id="UP001377168">
    <property type="component" value="Unassembled WGS sequence"/>
</dbReference>
<evidence type="ECO:0000313" key="2">
    <source>
        <dbReference type="Proteomes" id="UP001377168"/>
    </source>
</evidence>
<name>A0ACC6PT46_9ACTN</name>
<evidence type="ECO:0000313" key="1">
    <source>
        <dbReference type="EMBL" id="MEJ8634564.1"/>
    </source>
</evidence>
<protein>
    <submittedName>
        <fullName evidence="1">Glycoside hydrolase domain-containing protein</fullName>
    </submittedName>
</protein>